<feature type="domain" description="Ferritin-like diiron" evidence="1">
    <location>
        <begin position="1"/>
        <end position="141"/>
    </location>
</feature>
<dbReference type="Gene3D" id="2.20.28.10">
    <property type="match status" value="1"/>
</dbReference>
<sequence>MTTTIDNLRTALIGESTACATYAAYASKALQEGYPQIAKLFEAASKAERIHAGNHARALAKLGAELPQFDINIKLGTTLENLKAARAGEVYEFTEMYPPMIAQAEADGATQAKTGFAWAMEAEKSHARLYSAAIRQLESGEKLNLPSQYWVCPMCGETFDSLEGVEKCHLCNVPVGRFLEF</sequence>
<dbReference type="PANTHER" id="PTHR33746:SF4">
    <property type="entry name" value="RUBRERYTHRIN"/>
    <property type="match status" value="1"/>
</dbReference>
<dbReference type="GO" id="GO:0016491">
    <property type="term" value="F:oxidoreductase activity"/>
    <property type="evidence" value="ECO:0007669"/>
    <property type="project" value="InterPro"/>
</dbReference>
<dbReference type="PROSITE" id="PS50905">
    <property type="entry name" value="FERRITIN_LIKE"/>
    <property type="match status" value="1"/>
</dbReference>
<evidence type="ECO:0000313" key="3">
    <source>
        <dbReference type="Proteomes" id="UP000823964"/>
    </source>
</evidence>
<proteinExistence type="predicted"/>
<dbReference type="Gene3D" id="1.20.1260.10">
    <property type="match status" value="1"/>
</dbReference>
<dbReference type="GO" id="GO:0046872">
    <property type="term" value="F:metal ion binding"/>
    <property type="evidence" value="ECO:0007669"/>
    <property type="project" value="InterPro"/>
</dbReference>
<dbReference type="PANTHER" id="PTHR33746">
    <property type="entry name" value="RUBRERYTHRIN"/>
    <property type="match status" value="1"/>
</dbReference>
<gene>
    <name evidence="2" type="ORF">H9862_04505</name>
</gene>
<dbReference type="Proteomes" id="UP000823964">
    <property type="component" value="Unassembled WGS sequence"/>
</dbReference>
<dbReference type="InterPro" id="IPR012347">
    <property type="entry name" value="Ferritin-like"/>
</dbReference>
<dbReference type="Pfam" id="PF02915">
    <property type="entry name" value="Rubrerythrin"/>
    <property type="match status" value="1"/>
</dbReference>
<name>A0A9D2AGW9_9BACT</name>
<comment type="caution">
    <text evidence="2">The sequence shown here is derived from an EMBL/GenBank/DDBJ whole genome shotgun (WGS) entry which is preliminary data.</text>
</comment>
<dbReference type="InterPro" id="IPR009078">
    <property type="entry name" value="Ferritin-like_SF"/>
</dbReference>
<reference evidence="2" key="1">
    <citation type="journal article" date="2021" name="PeerJ">
        <title>Extensive microbial diversity within the chicken gut microbiome revealed by metagenomics and culture.</title>
        <authorList>
            <person name="Gilroy R."/>
            <person name="Ravi A."/>
            <person name="Getino M."/>
            <person name="Pursley I."/>
            <person name="Horton D.L."/>
            <person name="Alikhan N.F."/>
            <person name="Baker D."/>
            <person name="Gharbi K."/>
            <person name="Hall N."/>
            <person name="Watson M."/>
            <person name="Adriaenssens E.M."/>
            <person name="Foster-Nyarko E."/>
            <person name="Jarju S."/>
            <person name="Secka A."/>
            <person name="Antonio M."/>
            <person name="Oren A."/>
            <person name="Chaudhuri R.R."/>
            <person name="La Ragione R."/>
            <person name="Hildebrand F."/>
            <person name="Pallen M.J."/>
        </authorList>
    </citation>
    <scope>NUCLEOTIDE SEQUENCE</scope>
    <source>
        <strain evidence="2">14975</strain>
    </source>
</reference>
<dbReference type="AlphaFoldDB" id="A0A9D2AGW9"/>
<dbReference type="EMBL" id="DXFQ01000076">
    <property type="protein sequence ID" value="HIX19849.1"/>
    <property type="molecule type" value="Genomic_DNA"/>
</dbReference>
<reference evidence="2" key="2">
    <citation type="submission" date="2021-04" db="EMBL/GenBank/DDBJ databases">
        <authorList>
            <person name="Gilroy R."/>
        </authorList>
    </citation>
    <scope>NUCLEOTIDE SEQUENCE</scope>
    <source>
        <strain evidence="2">14975</strain>
    </source>
</reference>
<evidence type="ECO:0000313" key="2">
    <source>
        <dbReference type="EMBL" id="HIX19849.1"/>
    </source>
</evidence>
<dbReference type="InterPro" id="IPR009040">
    <property type="entry name" value="Ferritin-like_diiron"/>
</dbReference>
<organism evidence="2 3">
    <name type="scientific">Candidatus Akkermansia intestinigallinarum</name>
    <dbReference type="NCBI Taxonomy" id="2838431"/>
    <lineage>
        <taxon>Bacteria</taxon>
        <taxon>Pseudomonadati</taxon>
        <taxon>Verrucomicrobiota</taxon>
        <taxon>Verrucomicrobiia</taxon>
        <taxon>Verrucomicrobiales</taxon>
        <taxon>Akkermansiaceae</taxon>
        <taxon>Akkermansia</taxon>
    </lineage>
</organism>
<accession>A0A9D2AGW9</accession>
<dbReference type="SUPFAM" id="SSF47240">
    <property type="entry name" value="Ferritin-like"/>
    <property type="match status" value="1"/>
</dbReference>
<dbReference type="InterPro" id="IPR003251">
    <property type="entry name" value="Rr_diiron-bd_dom"/>
</dbReference>
<dbReference type="CDD" id="cd01041">
    <property type="entry name" value="Rubrerythrin"/>
    <property type="match status" value="1"/>
</dbReference>
<dbReference type="InterPro" id="IPR052753">
    <property type="entry name" value="Rbr2/Nigerythrin"/>
</dbReference>
<evidence type="ECO:0000259" key="1">
    <source>
        <dbReference type="PROSITE" id="PS50905"/>
    </source>
</evidence>
<protein>
    <recommendedName>
        <fullName evidence="1">Ferritin-like diiron domain-containing protein</fullName>
    </recommendedName>
</protein>